<dbReference type="PANTHER" id="PTHR13939:SF0">
    <property type="entry name" value="NMN AMIDOHYDROLASE-LIKE PROTEIN YFAY"/>
    <property type="match status" value="1"/>
</dbReference>
<dbReference type="InterPro" id="IPR036425">
    <property type="entry name" value="MoaB/Mog-like_dom_sf"/>
</dbReference>
<dbReference type="InterPro" id="IPR001453">
    <property type="entry name" value="MoaB/Mog_dom"/>
</dbReference>
<dbReference type="KEGG" id="thg:TCELL_0768"/>
<dbReference type="SMART" id="SM00852">
    <property type="entry name" value="MoCF_biosynth"/>
    <property type="match status" value="1"/>
</dbReference>
<accession>I3TEK4</accession>
<dbReference type="eggNOG" id="arCOG00215">
    <property type="taxonomic scope" value="Archaea"/>
</dbReference>
<dbReference type="InterPro" id="IPR050101">
    <property type="entry name" value="CinA"/>
</dbReference>
<dbReference type="CDD" id="cd00885">
    <property type="entry name" value="cinA"/>
    <property type="match status" value="1"/>
</dbReference>
<evidence type="ECO:0000259" key="1">
    <source>
        <dbReference type="SMART" id="SM00852"/>
    </source>
</evidence>
<dbReference type="SUPFAM" id="SSF53218">
    <property type="entry name" value="Molybdenum cofactor biosynthesis proteins"/>
    <property type="match status" value="1"/>
</dbReference>
<sequence>MVIGSEILKGVTLDTNSNWLARKLTNLGFEVVRILVVPDSIEDISWGLRALLELSSLIVTTGGLGFTEDDITAEAIASSLGLKLDKNEEAFNMIKARYGDEAYKYVKAAFIPEKARPLPNEVGVSPGFLLEFQGRLVIALPGVPAEMREMFERYVEPLLQKVTGRVSVKASIVTGHMVEAEVDGYIRDLRRLSDVYIKTHAERPVKVTIVAYGNSAEDACNRLNEVLGEISKRLRVVHVEKTGTCK</sequence>
<protein>
    <submittedName>
        <fullName evidence="2">Molybdopterin binding domain protein</fullName>
    </submittedName>
</protein>
<evidence type="ECO:0000313" key="2">
    <source>
        <dbReference type="EMBL" id="AFK51192.1"/>
    </source>
</evidence>
<keyword evidence="3" id="KW-1185">Reference proteome</keyword>
<dbReference type="HOGENOM" id="CLU_030805_0_5_2"/>
<gene>
    <name evidence="2" type="ordered locus">TCELL_0768</name>
</gene>
<dbReference type="FunCoup" id="I3TEK4">
    <property type="interactions" value="6"/>
</dbReference>
<dbReference type="Proteomes" id="UP000005270">
    <property type="component" value="Chromosome"/>
</dbReference>
<dbReference type="STRING" id="1184251.TCELL_0768"/>
<organism evidence="2 3">
    <name type="scientific">Thermogladius calderae (strain DSM 22663 / VKM B-2946 / 1633)</name>
    <dbReference type="NCBI Taxonomy" id="1184251"/>
    <lineage>
        <taxon>Archaea</taxon>
        <taxon>Thermoproteota</taxon>
        <taxon>Thermoprotei</taxon>
        <taxon>Desulfurococcales</taxon>
        <taxon>Desulfurococcaceae</taxon>
        <taxon>Thermogladius</taxon>
    </lineage>
</organism>
<dbReference type="PANTHER" id="PTHR13939">
    <property type="entry name" value="NICOTINAMIDE-NUCLEOTIDE AMIDOHYDROLASE PNCC"/>
    <property type="match status" value="1"/>
</dbReference>
<dbReference type="InParanoid" id="I3TEK4"/>
<dbReference type="EMBL" id="CP003531">
    <property type="protein sequence ID" value="AFK51192.1"/>
    <property type="molecule type" value="Genomic_DNA"/>
</dbReference>
<name>I3TEK4_THEC1</name>
<dbReference type="NCBIfam" id="TIGR00177">
    <property type="entry name" value="molyb_syn"/>
    <property type="match status" value="1"/>
</dbReference>
<feature type="domain" description="MoaB/Mog" evidence="1">
    <location>
        <begin position="1"/>
        <end position="161"/>
    </location>
</feature>
<dbReference type="Pfam" id="PF00994">
    <property type="entry name" value="MoCF_biosynth"/>
    <property type="match status" value="1"/>
</dbReference>
<dbReference type="AlphaFoldDB" id="I3TEK4"/>
<evidence type="ECO:0000313" key="3">
    <source>
        <dbReference type="Proteomes" id="UP000005270"/>
    </source>
</evidence>
<dbReference type="Gene3D" id="3.40.980.10">
    <property type="entry name" value="MoaB/Mog-like domain"/>
    <property type="match status" value="1"/>
</dbReference>
<reference evidence="2 3" key="1">
    <citation type="journal article" date="2012" name="J. Bacteriol.">
        <title>Complete genome sequence of the hyperthermophilic cellulolytic Crenarchaeon 'Thermogladius cellulolyticus' 1633.</title>
        <authorList>
            <person name="Mardanov A.V."/>
            <person name="Kochetkova T.V."/>
            <person name="Beletsky A.V."/>
            <person name="Bonch-Osmolovskaya E.A."/>
            <person name="Ravin N.V."/>
            <person name="Skryabin K.G."/>
        </authorList>
    </citation>
    <scope>NUCLEOTIDE SEQUENCE [LARGE SCALE GENOMIC DNA]</scope>
    <source>
        <strain evidence="3">DSM 22663 / VKM B-2946 / 1633</strain>
    </source>
</reference>
<proteinExistence type="predicted"/>